<proteinExistence type="predicted"/>
<dbReference type="RefSeq" id="WP_210662339.1">
    <property type="nucleotide sequence ID" value="NZ_JAGKQQ010000001.1"/>
</dbReference>
<gene>
    <name evidence="1" type="ORF">J8F10_10160</name>
</gene>
<keyword evidence="2" id="KW-1185">Reference proteome</keyword>
<evidence type="ECO:0000313" key="2">
    <source>
        <dbReference type="Proteomes" id="UP000676565"/>
    </source>
</evidence>
<dbReference type="Proteomes" id="UP000676565">
    <property type="component" value="Unassembled WGS sequence"/>
</dbReference>
<sequence length="126" mass="13721">MRNVVVFLGTVETKLIQNPLCFVGIAPSRQSSRELLADADVVLEALVHSRFGSDFYGADNGEVDRVSIAHMQTSAAEDVSGELVFQIRGLRKLELPLAVSVCEQETAEGKAKGINCVNCTLCWRPL</sequence>
<comment type="caution">
    <text evidence="1">The sequence shown here is derived from an EMBL/GenBank/DDBJ whole genome shotgun (WGS) entry which is preliminary data.</text>
</comment>
<reference evidence="1 2" key="1">
    <citation type="submission" date="2021-04" db="EMBL/GenBank/DDBJ databases">
        <authorList>
            <person name="Ivanova A."/>
        </authorList>
    </citation>
    <scope>NUCLEOTIDE SEQUENCE [LARGE SCALE GENOMIC DNA]</scope>
    <source>
        <strain evidence="1 2">G18</strain>
    </source>
</reference>
<accession>A0ABS5BPM3</accession>
<protein>
    <submittedName>
        <fullName evidence="1">Uncharacterized protein</fullName>
    </submittedName>
</protein>
<name>A0ABS5BPM3_9BACT</name>
<organism evidence="1 2">
    <name type="scientific">Gemmata palustris</name>
    <dbReference type="NCBI Taxonomy" id="2822762"/>
    <lineage>
        <taxon>Bacteria</taxon>
        <taxon>Pseudomonadati</taxon>
        <taxon>Planctomycetota</taxon>
        <taxon>Planctomycetia</taxon>
        <taxon>Gemmatales</taxon>
        <taxon>Gemmataceae</taxon>
        <taxon>Gemmata</taxon>
    </lineage>
</organism>
<dbReference type="EMBL" id="JAGKQQ010000001">
    <property type="protein sequence ID" value="MBP3955643.1"/>
    <property type="molecule type" value="Genomic_DNA"/>
</dbReference>
<evidence type="ECO:0000313" key="1">
    <source>
        <dbReference type="EMBL" id="MBP3955643.1"/>
    </source>
</evidence>